<sequence>MKNLLLCAALLAAPILSLAMEPPAAAASAADAMTDAEVRKVDLAAAKVTLRHAEIKSLDMPAMTMVFQARDKKLLDGLKVGDKVRFKAAHEGGQFVVTAIEPRR</sequence>
<name>A0ABU2AAX2_9BURK</name>
<evidence type="ECO:0000313" key="3">
    <source>
        <dbReference type="Proteomes" id="UP001180825"/>
    </source>
</evidence>
<dbReference type="Pfam" id="PF11604">
    <property type="entry name" value="CusF_Ec"/>
    <property type="match status" value="1"/>
</dbReference>
<feature type="chain" id="PRO_5047533294" evidence="1">
    <location>
        <begin position="20"/>
        <end position="104"/>
    </location>
</feature>
<keyword evidence="3" id="KW-1185">Reference proteome</keyword>
<dbReference type="Proteomes" id="UP001180825">
    <property type="component" value="Unassembled WGS sequence"/>
</dbReference>
<organism evidence="2 3">
    <name type="scientific">Roseateles asaccharophilus</name>
    <dbReference type="NCBI Taxonomy" id="582607"/>
    <lineage>
        <taxon>Bacteria</taxon>
        <taxon>Pseudomonadati</taxon>
        <taxon>Pseudomonadota</taxon>
        <taxon>Betaproteobacteria</taxon>
        <taxon>Burkholderiales</taxon>
        <taxon>Sphaerotilaceae</taxon>
        <taxon>Roseateles</taxon>
    </lineage>
</organism>
<dbReference type="RefSeq" id="WP_310330579.1">
    <property type="nucleotide sequence ID" value="NZ_JAVDXV010000006.1"/>
</dbReference>
<evidence type="ECO:0000313" key="2">
    <source>
        <dbReference type="EMBL" id="MDR7334270.1"/>
    </source>
</evidence>
<reference evidence="2 3" key="1">
    <citation type="submission" date="2023-07" db="EMBL/GenBank/DDBJ databases">
        <title>Sorghum-associated microbial communities from plants grown in Nebraska, USA.</title>
        <authorList>
            <person name="Schachtman D."/>
        </authorList>
    </citation>
    <scope>NUCLEOTIDE SEQUENCE [LARGE SCALE GENOMIC DNA]</scope>
    <source>
        <strain evidence="2 3">BE316</strain>
    </source>
</reference>
<protein>
    <submittedName>
        <fullName evidence="2">Cu/Ag efflux protein CusF</fullName>
    </submittedName>
</protein>
<accession>A0ABU2AAX2</accession>
<dbReference type="Gene3D" id="2.40.50.320">
    <property type="entry name" value="Copper binding periplasmic protein CusF"/>
    <property type="match status" value="1"/>
</dbReference>
<dbReference type="InterPro" id="IPR042230">
    <property type="entry name" value="CusF_sf"/>
</dbReference>
<proteinExistence type="predicted"/>
<comment type="caution">
    <text evidence="2">The sequence shown here is derived from an EMBL/GenBank/DDBJ whole genome shotgun (WGS) entry which is preliminary data.</text>
</comment>
<evidence type="ECO:0000256" key="1">
    <source>
        <dbReference type="SAM" id="SignalP"/>
    </source>
</evidence>
<feature type="signal peptide" evidence="1">
    <location>
        <begin position="1"/>
        <end position="19"/>
    </location>
</feature>
<gene>
    <name evidence="2" type="ORF">J2X21_003422</name>
</gene>
<dbReference type="InterPro" id="IPR021647">
    <property type="entry name" value="CusF_Ec"/>
</dbReference>
<keyword evidence="1" id="KW-0732">Signal</keyword>
<dbReference type="EMBL" id="JAVDXV010000006">
    <property type="protein sequence ID" value="MDR7334270.1"/>
    <property type="molecule type" value="Genomic_DNA"/>
</dbReference>